<feature type="transmembrane region" description="Helical" evidence="1">
    <location>
        <begin position="239"/>
        <end position="261"/>
    </location>
</feature>
<keyword evidence="1" id="KW-0472">Membrane</keyword>
<keyword evidence="1" id="KW-1133">Transmembrane helix</keyword>
<organism evidence="2 3">
    <name type="scientific">Suicoccus acidiformans</name>
    <dbReference type="NCBI Taxonomy" id="2036206"/>
    <lineage>
        <taxon>Bacteria</taxon>
        <taxon>Bacillati</taxon>
        <taxon>Bacillota</taxon>
        <taxon>Bacilli</taxon>
        <taxon>Lactobacillales</taxon>
        <taxon>Aerococcaceae</taxon>
        <taxon>Suicoccus</taxon>
    </lineage>
</organism>
<name>A0A347WN11_9LACT</name>
<reference evidence="2 3" key="1">
    <citation type="submission" date="2017-09" db="EMBL/GenBank/DDBJ databases">
        <title>Complete genome sequence of Oxytococcus suis strain ZY16052.</title>
        <authorList>
            <person name="Li F."/>
        </authorList>
    </citation>
    <scope>NUCLEOTIDE SEQUENCE [LARGE SCALE GENOMIC DNA]</scope>
    <source>
        <strain evidence="2 3">ZY16052</strain>
    </source>
</reference>
<feature type="transmembrane region" description="Helical" evidence="1">
    <location>
        <begin position="21"/>
        <end position="45"/>
    </location>
</feature>
<evidence type="ECO:0000256" key="1">
    <source>
        <dbReference type="SAM" id="Phobius"/>
    </source>
</evidence>
<dbReference type="EMBL" id="CP023434">
    <property type="protein sequence ID" value="AXY26468.1"/>
    <property type="molecule type" value="Genomic_DNA"/>
</dbReference>
<feature type="transmembrane region" description="Helical" evidence="1">
    <location>
        <begin position="206"/>
        <end position="227"/>
    </location>
</feature>
<evidence type="ECO:0000313" key="3">
    <source>
        <dbReference type="Proteomes" id="UP000263232"/>
    </source>
</evidence>
<feature type="transmembrane region" description="Helical" evidence="1">
    <location>
        <begin position="106"/>
        <end position="133"/>
    </location>
</feature>
<feature type="transmembrane region" description="Helical" evidence="1">
    <location>
        <begin position="173"/>
        <end position="194"/>
    </location>
</feature>
<keyword evidence="3" id="KW-1185">Reference proteome</keyword>
<evidence type="ECO:0000313" key="2">
    <source>
        <dbReference type="EMBL" id="AXY26468.1"/>
    </source>
</evidence>
<protein>
    <submittedName>
        <fullName evidence="2">Uncharacterized protein</fullName>
    </submittedName>
</protein>
<dbReference type="RefSeq" id="WP_118991325.1">
    <property type="nucleotide sequence ID" value="NZ_CP023434.1"/>
</dbReference>
<accession>A0A347WN11</accession>
<gene>
    <name evidence="2" type="ORF">CL176_10950</name>
</gene>
<sequence length="267" mass="30906">MKKFWNLTLDELERSQKFYSVFLIGLILAETMHIIWRITVSLRQIQEGYANMISLYQLFDGSKPYLLIVSAGVLGLLGYSLFSWVREWYFQGNYIQRLLLLPESRFPVALAKVFSTLLMAGGMLCVQMLLIGLTNILAGRFLPYYQAIVAPAEYIQAMSVTRLYLPITPKAWFLNYSIGIGFYLALTNAVILLLSRRDLTLPRKLFHTAVFATISFVSVTLYVRWYYQLDFLPGEVTRYALLFVSVIVFMLGQLIFMKWLMDRYVAI</sequence>
<dbReference type="KEGG" id="abae:CL176_10950"/>
<proteinExistence type="predicted"/>
<keyword evidence="1" id="KW-0812">Transmembrane</keyword>
<dbReference type="AlphaFoldDB" id="A0A347WN11"/>
<feature type="transmembrane region" description="Helical" evidence="1">
    <location>
        <begin position="65"/>
        <end position="85"/>
    </location>
</feature>
<dbReference type="OrthoDB" id="2139414at2"/>
<dbReference type="Proteomes" id="UP000263232">
    <property type="component" value="Chromosome"/>
</dbReference>